<sequence length="102" mass="11634">MEMKSLGISANRVTYNTLINLLCKCDCEEEAKELMKMMIVQGIRPNFVTYTTLVTHFIKTCSPDEVIALHNYMILKGVVPHQKTYDTIVAPLLLEEGRKKKS</sequence>
<evidence type="ECO:0000256" key="3">
    <source>
        <dbReference type="PROSITE-ProRule" id="PRU00708"/>
    </source>
</evidence>
<dbReference type="NCBIfam" id="TIGR00756">
    <property type="entry name" value="PPR"/>
    <property type="match status" value="2"/>
</dbReference>
<comment type="caution">
    <text evidence="4">The sequence shown here is derived from an EMBL/GenBank/DDBJ whole genome shotgun (WGS) entry which is preliminary data.</text>
</comment>
<dbReference type="STRING" id="3818.A0A445EL49"/>
<protein>
    <recommendedName>
        <fullName evidence="6">Pentatricopeptide repeat-containing protein</fullName>
    </recommendedName>
</protein>
<organism evidence="4 5">
    <name type="scientific">Arachis hypogaea</name>
    <name type="common">Peanut</name>
    <dbReference type="NCBI Taxonomy" id="3818"/>
    <lineage>
        <taxon>Eukaryota</taxon>
        <taxon>Viridiplantae</taxon>
        <taxon>Streptophyta</taxon>
        <taxon>Embryophyta</taxon>
        <taxon>Tracheophyta</taxon>
        <taxon>Spermatophyta</taxon>
        <taxon>Magnoliopsida</taxon>
        <taxon>eudicotyledons</taxon>
        <taxon>Gunneridae</taxon>
        <taxon>Pentapetalae</taxon>
        <taxon>rosids</taxon>
        <taxon>fabids</taxon>
        <taxon>Fabales</taxon>
        <taxon>Fabaceae</taxon>
        <taxon>Papilionoideae</taxon>
        <taxon>50 kb inversion clade</taxon>
        <taxon>dalbergioids sensu lato</taxon>
        <taxon>Dalbergieae</taxon>
        <taxon>Pterocarpus clade</taxon>
        <taxon>Arachis</taxon>
    </lineage>
</organism>
<evidence type="ECO:0000256" key="1">
    <source>
        <dbReference type="ARBA" id="ARBA00007626"/>
    </source>
</evidence>
<keyword evidence="5" id="KW-1185">Reference proteome</keyword>
<keyword evidence="2" id="KW-0677">Repeat</keyword>
<dbReference type="InterPro" id="IPR002885">
    <property type="entry name" value="PPR_rpt"/>
</dbReference>
<dbReference type="PANTHER" id="PTHR47941">
    <property type="entry name" value="PENTATRICOPEPTIDE REPEAT-CONTAINING PROTEIN 3, MITOCHONDRIAL"/>
    <property type="match status" value="1"/>
</dbReference>
<evidence type="ECO:0008006" key="6">
    <source>
        <dbReference type="Google" id="ProtNLM"/>
    </source>
</evidence>
<gene>
    <name evidence="4" type="ORF">Ahy_A01g000800</name>
</gene>
<proteinExistence type="inferred from homology"/>
<dbReference type="Proteomes" id="UP000289738">
    <property type="component" value="Chromosome A01"/>
</dbReference>
<reference evidence="4 5" key="1">
    <citation type="submission" date="2019-01" db="EMBL/GenBank/DDBJ databases">
        <title>Sequencing of cultivated peanut Arachis hypogaea provides insights into genome evolution and oil improvement.</title>
        <authorList>
            <person name="Chen X."/>
        </authorList>
    </citation>
    <scope>NUCLEOTIDE SEQUENCE [LARGE SCALE GENOMIC DNA]</scope>
    <source>
        <strain evidence="5">cv. Fuhuasheng</strain>
        <tissue evidence="4">Leaves</tissue>
    </source>
</reference>
<dbReference type="PROSITE" id="PS51375">
    <property type="entry name" value="PPR"/>
    <property type="match status" value="2"/>
</dbReference>
<accession>A0A445EL49</accession>
<feature type="repeat" description="PPR" evidence="3">
    <location>
        <begin position="46"/>
        <end position="80"/>
    </location>
</feature>
<dbReference type="InterPro" id="IPR011990">
    <property type="entry name" value="TPR-like_helical_dom_sf"/>
</dbReference>
<evidence type="ECO:0000313" key="5">
    <source>
        <dbReference type="Proteomes" id="UP000289738"/>
    </source>
</evidence>
<dbReference type="Pfam" id="PF13041">
    <property type="entry name" value="PPR_2"/>
    <property type="match status" value="1"/>
</dbReference>
<dbReference type="EMBL" id="SDMP01000001">
    <property type="protein sequence ID" value="RYR76190.1"/>
    <property type="molecule type" value="Genomic_DNA"/>
</dbReference>
<evidence type="ECO:0000313" key="4">
    <source>
        <dbReference type="EMBL" id="RYR76190.1"/>
    </source>
</evidence>
<feature type="repeat" description="PPR" evidence="3">
    <location>
        <begin position="11"/>
        <end position="45"/>
    </location>
</feature>
<dbReference type="AlphaFoldDB" id="A0A445EL49"/>
<comment type="similarity">
    <text evidence="1">Belongs to the PPR family. P subfamily.</text>
</comment>
<evidence type="ECO:0000256" key="2">
    <source>
        <dbReference type="ARBA" id="ARBA00022737"/>
    </source>
</evidence>
<dbReference type="Gene3D" id="1.25.40.10">
    <property type="entry name" value="Tetratricopeptide repeat domain"/>
    <property type="match status" value="1"/>
</dbReference>
<name>A0A445EL49_ARAHY</name>